<dbReference type="PANTHER" id="PTHR30590">
    <property type="entry name" value="INNER MEMBRANE PROTEIN"/>
    <property type="match status" value="1"/>
</dbReference>
<sequence length="380" mass="43466">MNSENRVLYLDLLRGFAIFGILISNLPVIAEPPFGMKINHTDLSKLFTSLGYFFVTGKFFLIFSFVFGYGFTILLNSSETKGFDTKRIFFRRLLGLLLLGILHACFFFNGDILITYSLLGVFLYKSKDASLSDILKMSLYSWIVSALFYGIIGLLIHYGSKEDPALTKTLTDQSIQGYLGNFTTATLQRLKEIKLTFPFIILFNWPSAFCLFLVGLWMGRQNTLNDPNTFFQRFSGYWIYIFVLGVISNSLFVWVNLESISYLSDFFTGASLAIGGVSFALLYCYGLLKFSESQHYLLRGLKSAMASVGSMSLTNYLLHSILLAFIFNGWGLGYYAKLPPEKYMFLVFPIYGFNLIFSSLWKKYFSMGPFEFVLRKFTYR</sequence>
<keyword evidence="1" id="KW-1133">Transmembrane helix</keyword>
<dbReference type="InterPro" id="IPR052529">
    <property type="entry name" value="Bact_Transport_Assoc"/>
</dbReference>
<protein>
    <submittedName>
        <fullName evidence="3">DUF418 domain-containing protein</fullName>
    </submittedName>
</protein>
<evidence type="ECO:0000313" key="4">
    <source>
        <dbReference type="Proteomes" id="UP000297693"/>
    </source>
</evidence>
<dbReference type="Proteomes" id="UP000297693">
    <property type="component" value="Unassembled WGS sequence"/>
</dbReference>
<feature type="transmembrane region" description="Helical" evidence="1">
    <location>
        <begin position="12"/>
        <end position="30"/>
    </location>
</feature>
<gene>
    <name evidence="3" type="ORF">EHQ58_12170</name>
</gene>
<feature type="transmembrane region" description="Helical" evidence="1">
    <location>
        <begin position="139"/>
        <end position="158"/>
    </location>
</feature>
<dbReference type="OrthoDB" id="9807744at2"/>
<proteinExistence type="predicted"/>
<feature type="transmembrane region" description="Helical" evidence="1">
    <location>
        <begin position="316"/>
        <end position="336"/>
    </location>
</feature>
<keyword evidence="1" id="KW-0812">Transmembrane</keyword>
<dbReference type="AlphaFoldDB" id="A0A4R9JY33"/>
<feature type="transmembrane region" description="Helical" evidence="1">
    <location>
        <begin position="50"/>
        <end position="75"/>
    </location>
</feature>
<evidence type="ECO:0000259" key="2">
    <source>
        <dbReference type="Pfam" id="PF04235"/>
    </source>
</evidence>
<keyword evidence="4" id="KW-1185">Reference proteome</keyword>
<dbReference type="EMBL" id="RQGD01000034">
    <property type="protein sequence ID" value="TGL58131.1"/>
    <property type="molecule type" value="Genomic_DNA"/>
</dbReference>
<evidence type="ECO:0000256" key="1">
    <source>
        <dbReference type="SAM" id="Phobius"/>
    </source>
</evidence>
<feature type="transmembrane region" description="Helical" evidence="1">
    <location>
        <begin position="267"/>
        <end position="288"/>
    </location>
</feature>
<keyword evidence="1" id="KW-0472">Membrane</keyword>
<accession>A0A4R9JY33</accession>
<comment type="caution">
    <text evidence="3">The sequence shown here is derived from an EMBL/GenBank/DDBJ whole genome shotgun (WGS) entry which is preliminary data.</text>
</comment>
<feature type="transmembrane region" description="Helical" evidence="1">
    <location>
        <begin position="96"/>
        <end position="119"/>
    </location>
</feature>
<dbReference type="Pfam" id="PF04235">
    <property type="entry name" value="DUF418"/>
    <property type="match status" value="1"/>
</dbReference>
<feature type="transmembrane region" description="Helical" evidence="1">
    <location>
        <begin position="343"/>
        <end position="361"/>
    </location>
</feature>
<organism evidence="3 4">
    <name type="scientific">Leptospira ognonensis</name>
    <dbReference type="NCBI Taxonomy" id="2484945"/>
    <lineage>
        <taxon>Bacteria</taxon>
        <taxon>Pseudomonadati</taxon>
        <taxon>Spirochaetota</taxon>
        <taxon>Spirochaetia</taxon>
        <taxon>Leptospirales</taxon>
        <taxon>Leptospiraceae</taxon>
        <taxon>Leptospira</taxon>
    </lineage>
</organism>
<feature type="domain" description="DUF418" evidence="2">
    <location>
        <begin position="219"/>
        <end position="380"/>
    </location>
</feature>
<dbReference type="RefSeq" id="WP_135624149.1">
    <property type="nucleotide sequence ID" value="NZ_RQGD01000034.1"/>
</dbReference>
<evidence type="ECO:0000313" key="3">
    <source>
        <dbReference type="EMBL" id="TGL58131.1"/>
    </source>
</evidence>
<name>A0A4R9JY33_9LEPT</name>
<reference evidence="3" key="1">
    <citation type="journal article" date="2019" name="PLoS Negl. Trop. Dis.">
        <title>Revisiting the worldwide diversity of Leptospira species in the environment.</title>
        <authorList>
            <person name="Vincent A.T."/>
            <person name="Schiettekatte O."/>
            <person name="Bourhy P."/>
            <person name="Veyrier F.J."/>
            <person name="Picardeau M."/>
        </authorList>
    </citation>
    <scope>NUCLEOTIDE SEQUENCE [LARGE SCALE GENOMIC DNA]</scope>
    <source>
        <strain evidence="3">201702476</strain>
    </source>
</reference>
<feature type="transmembrane region" description="Helical" evidence="1">
    <location>
        <begin position="195"/>
        <end position="217"/>
    </location>
</feature>
<dbReference type="InterPro" id="IPR007349">
    <property type="entry name" value="DUF418"/>
</dbReference>
<dbReference type="PANTHER" id="PTHR30590:SF2">
    <property type="entry name" value="INNER MEMBRANE PROTEIN"/>
    <property type="match status" value="1"/>
</dbReference>
<feature type="transmembrane region" description="Helical" evidence="1">
    <location>
        <begin position="237"/>
        <end position="255"/>
    </location>
</feature>